<proteinExistence type="predicted"/>
<feature type="transmembrane region" description="Helical" evidence="1">
    <location>
        <begin position="111"/>
        <end position="131"/>
    </location>
</feature>
<feature type="transmembrane region" description="Helical" evidence="1">
    <location>
        <begin position="143"/>
        <end position="161"/>
    </location>
</feature>
<evidence type="ECO:0000313" key="2">
    <source>
        <dbReference type="EMBL" id="PUV22944.1"/>
    </source>
</evidence>
<feature type="transmembrane region" description="Helical" evidence="1">
    <location>
        <begin position="278"/>
        <end position="298"/>
    </location>
</feature>
<dbReference type="AlphaFoldDB" id="A0A363NQ98"/>
<comment type="caution">
    <text evidence="2">The sequence shown here is derived from an EMBL/GenBank/DDBJ whole genome shotgun (WGS) entry which is preliminary data.</text>
</comment>
<feature type="transmembrane region" description="Helical" evidence="1">
    <location>
        <begin position="310"/>
        <end position="331"/>
    </location>
</feature>
<gene>
    <name evidence="2" type="ORF">DCO56_18660</name>
</gene>
<reference evidence="2 3" key="1">
    <citation type="submission" date="2018-04" db="EMBL/GenBank/DDBJ databases">
        <title>Sphingobacterium sp. M46 Genome.</title>
        <authorList>
            <person name="Cheng J."/>
            <person name="Li Y."/>
        </authorList>
    </citation>
    <scope>NUCLEOTIDE SEQUENCE [LARGE SCALE GENOMIC DNA]</scope>
    <source>
        <strain evidence="2 3">M46</strain>
    </source>
</reference>
<evidence type="ECO:0008006" key="4">
    <source>
        <dbReference type="Google" id="ProtNLM"/>
    </source>
</evidence>
<dbReference type="InterPro" id="IPR049458">
    <property type="entry name" value="EpsG-like"/>
</dbReference>
<organism evidence="2 3">
    <name type="scientific">Sphingobacterium athyrii</name>
    <dbReference type="NCBI Taxonomy" id="2152717"/>
    <lineage>
        <taxon>Bacteria</taxon>
        <taxon>Pseudomonadati</taxon>
        <taxon>Bacteroidota</taxon>
        <taxon>Sphingobacteriia</taxon>
        <taxon>Sphingobacteriales</taxon>
        <taxon>Sphingobacteriaceae</taxon>
        <taxon>Sphingobacterium</taxon>
    </lineage>
</organism>
<keyword evidence="3" id="KW-1185">Reference proteome</keyword>
<evidence type="ECO:0000256" key="1">
    <source>
        <dbReference type="SAM" id="Phobius"/>
    </source>
</evidence>
<feature type="transmembrane region" description="Helical" evidence="1">
    <location>
        <begin position="6"/>
        <end position="30"/>
    </location>
</feature>
<name>A0A363NQ98_9SPHI</name>
<feature type="transmembrane region" description="Helical" evidence="1">
    <location>
        <begin position="224"/>
        <end position="246"/>
    </location>
</feature>
<protein>
    <recommendedName>
        <fullName evidence="4">EpsG family protein</fullName>
    </recommendedName>
</protein>
<feature type="transmembrane region" description="Helical" evidence="1">
    <location>
        <begin position="360"/>
        <end position="378"/>
    </location>
</feature>
<accession>A0A363NQ98</accession>
<feature type="transmembrane region" description="Helical" evidence="1">
    <location>
        <begin position="37"/>
        <end position="56"/>
    </location>
</feature>
<evidence type="ECO:0000313" key="3">
    <source>
        <dbReference type="Proteomes" id="UP000250831"/>
    </source>
</evidence>
<feature type="transmembrane region" description="Helical" evidence="1">
    <location>
        <begin position="337"/>
        <end position="353"/>
    </location>
</feature>
<dbReference type="EMBL" id="QCXX01000005">
    <property type="protein sequence ID" value="PUV22944.1"/>
    <property type="molecule type" value="Genomic_DNA"/>
</dbReference>
<dbReference type="RefSeq" id="WP_108635279.1">
    <property type="nucleotide sequence ID" value="NZ_QCXX01000005.1"/>
</dbReference>
<keyword evidence="1" id="KW-0812">Transmembrane</keyword>
<dbReference type="Pfam" id="PF14897">
    <property type="entry name" value="EpsG"/>
    <property type="match status" value="1"/>
</dbReference>
<sequence length="410" mass="48566">MYAKFPLIIILSLIFLINPFLCCIISFLLIFQQGLKVEVLLFFIALWFGFFGYTFIPGKGFDFIRHLEVFNQYKYYSFGQFLFLLSKQTSVDYIYQFLYFLFSKLKFNNQIVGFISAFPFYLFLFLSLKNLVFRFIGVKYQRYCLIILLLMSFSLTVPWTFSGVRNGTALMVFFYLLSLKDFKDSSLFYKILFVIPIFIHFSLLPFVVIYFISQMLALPKLNKIYWGLVIISPFTKLIILNLSLAFTKLGKFGFLINEKIESYIMNEVETSIYSGAGFRFFLVIIPLIMLGFFLNYRLKNVMKISNGEGMFLRFFLMFHGFMIFTSTTYIFSRVHLLYIYLISFLIIYSIYRVRSSLRDVYRLIIIYVLLSIIPSFIMGREYRVYNSVIFYKSLPGIIETKVYSSSYWSS</sequence>
<dbReference type="Proteomes" id="UP000250831">
    <property type="component" value="Unassembled WGS sequence"/>
</dbReference>
<feature type="transmembrane region" description="Helical" evidence="1">
    <location>
        <begin position="187"/>
        <end position="212"/>
    </location>
</feature>
<keyword evidence="1" id="KW-0472">Membrane</keyword>
<keyword evidence="1" id="KW-1133">Transmembrane helix</keyword>